<comment type="caution">
    <text evidence="2">The sequence shown here is derived from an EMBL/GenBank/DDBJ whole genome shotgun (WGS) entry which is preliminary data.</text>
</comment>
<proteinExistence type="predicted"/>
<feature type="transmembrane region" description="Helical" evidence="1">
    <location>
        <begin position="273"/>
        <end position="294"/>
    </location>
</feature>
<evidence type="ECO:0008006" key="4">
    <source>
        <dbReference type="Google" id="ProtNLM"/>
    </source>
</evidence>
<evidence type="ECO:0000256" key="1">
    <source>
        <dbReference type="SAM" id="Phobius"/>
    </source>
</evidence>
<evidence type="ECO:0000313" key="2">
    <source>
        <dbReference type="EMBL" id="ROI14517.1"/>
    </source>
</evidence>
<protein>
    <recommendedName>
        <fullName evidence="4">HEXXH motif-containing protein</fullName>
    </recommendedName>
</protein>
<dbReference type="RefSeq" id="WP_123280588.1">
    <property type="nucleotide sequence ID" value="NZ_DALZAR010000002.1"/>
</dbReference>
<evidence type="ECO:0000313" key="3">
    <source>
        <dbReference type="Proteomes" id="UP000267623"/>
    </source>
</evidence>
<dbReference type="Proteomes" id="UP000267623">
    <property type="component" value="Unassembled WGS sequence"/>
</dbReference>
<reference evidence="3" key="1">
    <citation type="submission" date="2018-11" db="EMBL/GenBank/DDBJ databases">
        <title>Proposal to divide the Flavobacteriaceae and reorganize its genera based on Amino Acid Identity values calculated from whole genome sequences.</title>
        <authorList>
            <person name="Nicholson A.C."/>
            <person name="Gulvik C.A."/>
            <person name="Whitney A.M."/>
            <person name="Humrighouse B.W."/>
            <person name="Bell M."/>
            <person name="Holmes B."/>
            <person name="Steigerwalt A."/>
            <person name="Villarma A."/>
            <person name="Sheth M."/>
            <person name="Batra D."/>
            <person name="Pryor J."/>
            <person name="Bernardet J.-F."/>
            <person name="Hugo C."/>
            <person name="Kampfer P."/>
            <person name="Newman J."/>
            <person name="Mcquiston J."/>
        </authorList>
    </citation>
    <scope>NUCLEOTIDE SEQUENCE [LARGE SCALE GENOMIC DNA]</scope>
    <source>
        <strain evidence="3">DSM 22165</strain>
    </source>
</reference>
<dbReference type="AlphaFoldDB" id="A0A3N0XAV5"/>
<sequence length="388" mass="45410">MEINNFVIDYQKIVDELSQFSDTIKYLLYEQDSDVFENFDFDQEYLEPSLFYHFFRSKVSHNYNNYTQYIIDKYIGSSPVSYNIDVDCFSNAFVPQKGFVENLKTDKVTYNKGQLYLPNGDLLDIIPNKFISNSNIRLNSVVPYILHQYHPANFEHSILEIQKDIYQYLNKAYDNLSAYSPEFSKLLNAVTKEISVFDLPKTPSFASINYFGTSFININERKLNEVLFMDEIAHQSGHSIFTLLTRDRENYFLYPPDTSLKDFTGFNGEGRTLYGAFHSMFTLCTIINTLYAFLSKGNPQENMKVELYGRIGFYLDKLIYDIDTFSILKIFTSEGKQFYQMFAANMSDYSQLENGLFLKFNYDNQGYLFSAEGFMDSNKHILDEIYVF</sequence>
<keyword evidence="1" id="KW-0812">Transmembrane</keyword>
<accession>A0A3N0XAV5</accession>
<dbReference type="EMBL" id="RJTU01000018">
    <property type="protein sequence ID" value="ROI14517.1"/>
    <property type="molecule type" value="Genomic_DNA"/>
</dbReference>
<organism evidence="2 3">
    <name type="scientific">Epilithonimonas hominis</name>
    <dbReference type="NCBI Taxonomy" id="420404"/>
    <lineage>
        <taxon>Bacteria</taxon>
        <taxon>Pseudomonadati</taxon>
        <taxon>Bacteroidota</taxon>
        <taxon>Flavobacteriia</taxon>
        <taxon>Flavobacteriales</taxon>
        <taxon>Weeksellaceae</taxon>
        <taxon>Chryseobacterium group</taxon>
        <taxon>Epilithonimonas</taxon>
    </lineage>
</organism>
<keyword evidence="1" id="KW-0472">Membrane</keyword>
<name>A0A3N0XAV5_9FLAO</name>
<gene>
    <name evidence="2" type="ORF">EGH73_02805</name>
</gene>
<keyword evidence="1" id="KW-1133">Transmembrane helix</keyword>